<comment type="caution">
    <text evidence="1">The sequence shown here is derived from an EMBL/GenBank/DDBJ whole genome shotgun (WGS) entry which is preliminary data.</text>
</comment>
<evidence type="ECO:0000313" key="1">
    <source>
        <dbReference type="EMBL" id="KLT73265.1"/>
    </source>
</evidence>
<dbReference type="AlphaFoldDB" id="A0A0J0YSY2"/>
<dbReference type="OrthoDB" id="8613269at2"/>
<name>A0A0J0YSY2_9NEIS</name>
<dbReference type="RefSeq" id="WP_047760495.1">
    <property type="nucleotide sequence ID" value="NZ_CP091510.1"/>
</dbReference>
<organism evidence="1 2">
    <name type="scientific">Neisseria arctica</name>
    <dbReference type="NCBI Taxonomy" id="1470200"/>
    <lineage>
        <taxon>Bacteria</taxon>
        <taxon>Pseudomonadati</taxon>
        <taxon>Pseudomonadota</taxon>
        <taxon>Betaproteobacteria</taxon>
        <taxon>Neisseriales</taxon>
        <taxon>Neisseriaceae</taxon>
        <taxon>Neisseria</taxon>
    </lineage>
</organism>
<dbReference type="PATRIC" id="fig|1470200.3.peg.1772"/>
<evidence type="ECO:0008006" key="3">
    <source>
        <dbReference type="Google" id="ProtNLM"/>
    </source>
</evidence>
<protein>
    <recommendedName>
        <fullName evidence="3">Phage antitermination protein Q</fullName>
    </recommendedName>
</protein>
<gene>
    <name evidence="1" type="ORF">PL75_03300</name>
</gene>
<sequence>MYRSVDEVLRDVYRLHAVRIEPMNNTAQVMQWCEYKGVRGGGGELTQHEHHANAAMVIARVERVLNRYELAVVQCQYSADYSGIIDLTAFIERQNKGVNLLICDAVLSNLFSGQPKQTAIMDKYDLSKGHFYRQQKKVKGIVAALLDSAVCKLQDEFESCRIIEKDAA</sequence>
<accession>A0A0J0YSY2</accession>
<reference evidence="1 2" key="1">
    <citation type="submission" date="2014-11" db="EMBL/GenBank/DDBJ databases">
        <title>Genome of a novel goose pathogen.</title>
        <authorList>
            <person name="Hansen C.M."/>
            <person name="Hueffer K."/>
            <person name="Choi S.C."/>
        </authorList>
    </citation>
    <scope>NUCLEOTIDE SEQUENCE [LARGE SCALE GENOMIC DNA]</scope>
    <source>
        <strain evidence="1 2">KH1503</strain>
    </source>
</reference>
<proteinExistence type="predicted"/>
<dbReference type="EMBL" id="JTDO01000004">
    <property type="protein sequence ID" value="KLT73265.1"/>
    <property type="molecule type" value="Genomic_DNA"/>
</dbReference>
<keyword evidence="2" id="KW-1185">Reference proteome</keyword>
<evidence type="ECO:0000313" key="2">
    <source>
        <dbReference type="Proteomes" id="UP000036027"/>
    </source>
</evidence>
<dbReference type="Proteomes" id="UP000036027">
    <property type="component" value="Unassembled WGS sequence"/>
</dbReference>